<organism evidence="1 2">
    <name type="scientific">Pristionchus pacificus</name>
    <name type="common">Parasitic nematode worm</name>
    <dbReference type="NCBI Taxonomy" id="54126"/>
    <lineage>
        <taxon>Eukaryota</taxon>
        <taxon>Metazoa</taxon>
        <taxon>Ecdysozoa</taxon>
        <taxon>Nematoda</taxon>
        <taxon>Chromadorea</taxon>
        <taxon>Rhabditida</taxon>
        <taxon>Rhabditina</taxon>
        <taxon>Diplogasteromorpha</taxon>
        <taxon>Diplogasteroidea</taxon>
        <taxon>Neodiplogasteridae</taxon>
        <taxon>Pristionchus</taxon>
    </lineage>
</organism>
<dbReference type="AlphaFoldDB" id="A0A2A6B527"/>
<dbReference type="Proteomes" id="UP000005239">
    <property type="component" value="Unassembled WGS sequence"/>
</dbReference>
<keyword evidence="2" id="KW-1185">Reference proteome</keyword>
<reference evidence="1" key="2">
    <citation type="submission" date="2022-06" db="UniProtKB">
        <authorList>
            <consortium name="EnsemblMetazoa"/>
        </authorList>
    </citation>
    <scope>IDENTIFICATION</scope>
    <source>
        <strain evidence="1">PS312</strain>
    </source>
</reference>
<protein>
    <submittedName>
        <fullName evidence="1">Uncharacterized protein</fullName>
    </submittedName>
</protein>
<evidence type="ECO:0000313" key="2">
    <source>
        <dbReference type="Proteomes" id="UP000005239"/>
    </source>
</evidence>
<dbReference type="EnsemblMetazoa" id="PPA38180.1">
    <property type="protein sequence ID" value="PPA38180.1"/>
    <property type="gene ID" value="WBGene00276549"/>
</dbReference>
<gene>
    <name evidence="1" type="primary">WBGene00276549</name>
</gene>
<proteinExistence type="predicted"/>
<accession>A0A2A6B527</accession>
<evidence type="ECO:0000313" key="1">
    <source>
        <dbReference type="EnsemblMetazoa" id="PPA38180.1"/>
    </source>
</evidence>
<sequence length="170" mass="19483">MRSVLAIALFAAVIIAKLITSWLMSTKIIMISSNIRNSRNFHRIHAFIESLPKHVREELKSLKVHHPYHNSDFTEEEKAAFQKHFEEKLEKLSSEAKKAAKKIHEIRVAHKDDLSAAKAAIDKELKSLPEKVREELESFHLVTAAHPTYYVGSTHPIVHRAERHSTTKAH</sequence>
<reference evidence="2" key="1">
    <citation type="journal article" date="2008" name="Nat. Genet.">
        <title>The Pristionchus pacificus genome provides a unique perspective on nematode lifestyle and parasitism.</title>
        <authorList>
            <person name="Dieterich C."/>
            <person name="Clifton S.W."/>
            <person name="Schuster L.N."/>
            <person name="Chinwalla A."/>
            <person name="Delehaunty K."/>
            <person name="Dinkelacker I."/>
            <person name="Fulton L."/>
            <person name="Fulton R."/>
            <person name="Godfrey J."/>
            <person name="Minx P."/>
            <person name="Mitreva M."/>
            <person name="Roeseler W."/>
            <person name="Tian H."/>
            <person name="Witte H."/>
            <person name="Yang S.P."/>
            <person name="Wilson R.K."/>
            <person name="Sommer R.J."/>
        </authorList>
    </citation>
    <scope>NUCLEOTIDE SEQUENCE [LARGE SCALE GENOMIC DNA]</scope>
    <source>
        <strain evidence="2">PS312</strain>
    </source>
</reference>
<name>A0A2A6B527_PRIPA</name>
<accession>A0A8R1YWK5</accession>